<organism evidence="18 19">
    <name type="scientific">Litorivicinus lipolyticus</name>
    <dbReference type="NCBI Taxonomy" id="418701"/>
    <lineage>
        <taxon>Bacteria</taxon>
        <taxon>Pseudomonadati</taxon>
        <taxon>Pseudomonadota</taxon>
        <taxon>Gammaproteobacteria</taxon>
        <taxon>Oceanospirillales</taxon>
        <taxon>Litorivicinaceae</taxon>
        <taxon>Litorivicinus</taxon>
    </lineage>
</organism>
<keyword evidence="6 15" id="KW-0863">Zinc-finger</keyword>
<dbReference type="NCBIfam" id="NF002211">
    <property type="entry name" value="PRK01103.1"/>
    <property type="match status" value="1"/>
</dbReference>
<reference evidence="18 19" key="1">
    <citation type="submission" date="2019-11" db="EMBL/GenBank/DDBJ databases">
        <authorList>
            <person name="Khan S.A."/>
            <person name="Jeon C.O."/>
            <person name="Chun B.H."/>
        </authorList>
    </citation>
    <scope>NUCLEOTIDE SEQUENCE [LARGE SCALE GENOMIC DNA]</scope>
    <source>
        <strain evidence="18 19">IMCC 1097</strain>
    </source>
</reference>
<keyword evidence="19" id="KW-1185">Reference proteome</keyword>
<dbReference type="SUPFAM" id="SSF81624">
    <property type="entry name" value="N-terminal domain of MutM-like DNA repair proteins"/>
    <property type="match status" value="1"/>
</dbReference>
<dbReference type="Pfam" id="PF01149">
    <property type="entry name" value="Fapy_DNA_glyco"/>
    <property type="match status" value="1"/>
</dbReference>
<dbReference type="HAMAP" id="MF_00103">
    <property type="entry name" value="Fapy_DNA_glycosyl"/>
    <property type="match status" value="1"/>
</dbReference>
<feature type="binding site" evidence="15">
    <location>
        <position position="92"/>
    </location>
    <ligand>
        <name>DNA</name>
        <dbReference type="ChEBI" id="CHEBI:16991"/>
    </ligand>
</feature>
<dbReference type="SMART" id="SM01232">
    <property type="entry name" value="H2TH"/>
    <property type="match status" value="1"/>
</dbReference>
<comment type="catalytic activity">
    <reaction evidence="1 15">
        <text>Hydrolysis of DNA containing ring-opened 7-methylguanine residues, releasing 2,6-diamino-4-hydroxy-5-(N-methyl)formamidopyrimidine.</text>
        <dbReference type="EC" id="3.2.2.23"/>
    </reaction>
</comment>
<dbReference type="InterPro" id="IPR010979">
    <property type="entry name" value="Ribosomal_uS13-like_H2TH"/>
</dbReference>
<dbReference type="PANTHER" id="PTHR22993">
    <property type="entry name" value="FORMAMIDOPYRIMIDINE-DNA GLYCOSYLASE"/>
    <property type="match status" value="1"/>
</dbReference>
<dbReference type="SUPFAM" id="SSF57716">
    <property type="entry name" value="Glucocorticoid receptor-like (DNA-binding domain)"/>
    <property type="match status" value="1"/>
</dbReference>
<evidence type="ECO:0000313" key="18">
    <source>
        <dbReference type="EMBL" id="QGG79217.1"/>
    </source>
</evidence>
<evidence type="ECO:0000259" key="17">
    <source>
        <dbReference type="PROSITE" id="PS51068"/>
    </source>
</evidence>
<dbReference type="AlphaFoldDB" id="A0A5Q2QB69"/>
<dbReference type="GO" id="GO:0003684">
    <property type="term" value="F:damaged DNA binding"/>
    <property type="evidence" value="ECO:0007669"/>
    <property type="project" value="InterPro"/>
</dbReference>
<dbReference type="InterPro" id="IPR020629">
    <property type="entry name" value="FPG_Glyclase"/>
</dbReference>
<dbReference type="InterPro" id="IPR012319">
    <property type="entry name" value="FPG_cat"/>
</dbReference>
<keyword evidence="13 15" id="KW-0326">Glycosidase</keyword>
<comment type="similarity">
    <text evidence="2 15">Belongs to the FPG family.</text>
</comment>
<feature type="active site" description="Proton donor" evidence="15">
    <location>
        <position position="3"/>
    </location>
</feature>
<comment type="subunit">
    <text evidence="3 15">Monomer.</text>
</comment>
<evidence type="ECO:0000256" key="15">
    <source>
        <dbReference type="HAMAP-Rule" id="MF_00103"/>
    </source>
</evidence>
<dbReference type="GO" id="GO:0034039">
    <property type="term" value="F:8-oxo-7,8-dihydroguanine DNA N-glycosylase activity"/>
    <property type="evidence" value="ECO:0007669"/>
    <property type="project" value="TreeGrafter"/>
</dbReference>
<evidence type="ECO:0000256" key="4">
    <source>
        <dbReference type="ARBA" id="ARBA00022723"/>
    </source>
</evidence>
<evidence type="ECO:0000256" key="3">
    <source>
        <dbReference type="ARBA" id="ARBA00011245"/>
    </source>
</evidence>
<evidence type="ECO:0000313" key="19">
    <source>
        <dbReference type="Proteomes" id="UP000388235"/>
    </source>
</evidence>
<name>A0A5Q2QB69_9GAMM</name>
<dbReference type="GO" id="GO:0140078">
    <property type="term" value="F:class I DNA-(apurinic or apyrimidinic site) endonuclease activity"/>
    <property type="evidence" value="ECO:0007669"/>
    <property type="project" value="UniProtKB-EC"/>
</dbReference>
<dbReference type="PROSITE" id="PS51068">
    <property type="entry name" value="FPG_CAT"/>
    <property type="match status" value="1"/>
</dbReference>
<keyword evidence="5 15" id="KW-0227">DNA damage</keyword>
<dbReference type="Pfam" id="PF06831">
    <property type="entry name" value="H2TH"/>
    <property type="match status" value="1"/>
</dbReference>
<evidence type="ECO:0000256" key="9">
    <source>
        <dbReference type="ARBA" id="ARBA00023125"/>
    </source>
</evidence>
<keyword evidence="8 15" id="KW-0862">Zinc</keyword>
<feature type="active site" description="Schiff-base intermediate with DNA" evidence="15">
    <location>
        <position position="2"/>
    </location>
</feature>
<keyword evidence="11 15" id="KW-0456">Lyase</keyword>
<evidence type="ECO:0000256" key="7">
    <source>
        <dbReference type="ARBA" id="ARBA00022801"/>
    </source>
</evidence>
<dbReference type="InterPro" id="IPR015886">
    <property type="entry name" value="H2TH_FPG"/>
</dbReference>
<evidence type="ECO:0000256" key="1">
    <source>
        <dbReference type="ARBA" id="ARBA00001668"/>
    </source>
</evidence>
<evidence type="ECO:0000256" key="8">
    <source>
        <dbReference type="ARBA" id="ARBA00022833"/>
    </source>
</evidence>
<dbReference type="SMART" id="SM00898">
    <property type="entry name" value="Fapy_DNA_glyco"/>
    <property type="match status" value="1"/>
</dbReference>
<keyword evidence="7 15" id="KW-0378">Hydrolase</keyword>
<evidence type="ECO:0000256" key="6">
    <source>
        <dbReference type="ARBA" id="ARBA00022771"/>
    </source>
</evidence>
<evidence type="ECO:0000256" key="14">
    <source>
        <dbReference type="ARBA" id="ARBA00044632"/>
    </source>
</evidence>
<evidence type="ECO:0000256" key="13">
    <source>
        <dbReference type="ARBA" id="ARBA00023295"/>
    </source>
</evidence>
<protein>
    <recommendedName>
        <fullName evidence="15">Formamidopyrimidine-DNA glycosylase</fullName>
        <shortName evidence="15">Fapy-DNA glycosylase</shortName>
        <ecNumber evidence="15">3.2.2.23</ecNumber>
    </recommendedName>
    <alternativeName>
        <fullName evidence="15">DNA-(apurinic or apyrimidinic site) lyase MutM</fullName>
        <shortName evidence="15">AP lyase MutM</shortName>
        <ecNumber evidence="15">4.2.99.18</ecNumber>
    </alternativeName>
</protein>
<feature type="domain" description="Formamidopyrimidine-DNA glycosylase catalytic" evidence="17">
    <location>
        <begin position="2"/>
        <end position="114"/>
    </location>
</feature>
<feature type="active site" description="Proton donor; for beta-elimination activity" evidence="15">
    <location>
        <position position="58"/>
    </location>
</feature>
<dbReference type="Gene3D" id="3.20.190.10">
    <property type="entry name" value="MutM-like, N-terminal"/>
    <property type="match status" value="1"/>
</dbReference>
<dbReference type="PROSITE" id="PS01242">
    <property type="entry name" value="ZF_FPG_1"/>
    <property type="match status" value="1"/>
</dbReference>
<dbReference type="PANTHER" id="PTHR22993:SF9">
    <property type="entry name" value="FORMAMIDOPYRIMIDINE-DNA GLYCOSYLASE"/>
    <property type="match status" value="1"/>
</dbReference>
<dbReference type="InterPro" id="IPR015887">
    <property type="entry name" value="DNA_glyclase_Znf_dom_DNA_BS"/>
</dbReference>
<sequence>MPELPEVETTTRGLAPHLTGQRVAEFQVRNPRLRWPVVADANAQLAGRVIERLHRRSKLMLIQMSGNLTALSHLGMSGSWRIADPSLTPKPHDHLLLSLENGVQARYHDPRRFGSFELCPTDQLDQHPRIRSLGPEPLTDAFDAARLYRLSRGRKAPVKAFVMDNQVVVGVGNIYATEALFAAGIHPKRAAGQVSQARYQRLVVEIKAVLARAIDSGGSTLRDFVNSDGQPGYFAQTLTTYGRAGRPCVGCATPLKSMVIGQRTSVWCPSCQR</sequence>
<evidence type="ECO:0000256" key="2">
    <source>
        <dbReference type="ARBA" id="ARBA00009409"/>
    </source>
</evidence>
<dbReference type="FunFam" id="1.10.8.50:FF:000003">
    <property type="entry name" value="Formamidopyrimidine-DNA glycosylase"/>
    <property type="match status" value="1"/>
</dbReference>
<keyword evidence="12 15" id="KW-0511">Multifunctional enzyme</keyword>
<comment type="cofactor">
    <cofactor evidence="15">
        <name>Zn(2+)</name>
        <dbReference type="ChEBI" id="CHEBI:29105"/>
    </cofactor>
    <text evidence="15">Binds 1 zinc ion per subunit.</text>
</comment>
<dbReference type="SUPFAM" id="SSF46946">
    <property type="entry name" value="S13-like H2TH domain"/>
    <property type="match status" value="1"/>
</dbReference>
<dbReference type="Gene3D" id="1.10.8.50">
    <property type="match status" value="1"/>
</dbReference>
<dbReference type="NCBIfam" id="TIGR00577">
    <property type="entry name" value="fpg"/>
    <property type="match status" value="1"/>
</dbReference>
<keyword evidence="10 15" id="KW-0234">DNA repair</keyword>
<proteinExistence type="inferred from homology"/>
<dbReference type="GO" id="GO:0006284">
    <property type="term" value="P:base-excision repair"/>
    <property type="evidence" value="ECO:0007669"/>
    <property type="project" value="InterPro"/>
</dbReference>
<dbReference type="EC" id="3.2.2.23" evidence="15"/>
<dbReference type="KEGG" id="llp:GH975_01030"/>
<dbReference type="Proteomes" id="UP000388235">
    <property type="component" value="Chromosome"/>
</dbReference>
<evidence type="ECO:0000256" key="5">
    <source>
        <dbReference type="ARBA" id="ARBA00022763"/>
    </source>
</evidence>
<dbReference type="OrthoDB" id="9800855at2"/>
<feature type="binding site" evidence="15">
    <location>
        <position position="111"/>
    </location>
    <ligand>
        <name>DNA</name>
        <dbReference type="ChEBI" id="CHEBI:16991"/>
    </ligand>
</feature>
<evidence type="ECO:0000259" key="16">
    <source>
        <dbReference type="PROSITE" id="PS51066"/>
    </source>
</evidence>
<dbReference type="InterPro" id="IPR000214">
    <property type="entry name" value="Znf_DNA_glyclase/AP_lyase"/>
</dbReference>
<gene>
    <name evidence="15 18" type="primary">mutM</name>
    <name evidence="15" type="synonym">fpg</name>
    <name evidence="18" type="ORF">GH975_01030</name>
</gene>
<dbReference type="EC" id="4.2.99.18" evidence="15"/>
<dbReference type="RefSeq" id="WP_153712721.1">
    <property type="nucleotide sequence ID" value="NZ_CP045871.1"/>
</dbReference>
<dbReference type="CDD" id="cd08966">
    <property type="entry name" value="EcFpg-like_N"/>
    <property type="match status" value="1"/>
</dbReference>
<feature type="binding site" evidence="15">
    <location>
        <position position="154"/>
    </location>
    <ligand>
        <name>DNA</name>
        <dbReference type="ChEBI" id="CHEBI:16991"/>
    </ligand>
</feature>
<dbReference type="InterPro" id="IPR035937">
    <property type="entry name" value="FPG_N"/>
</dbReference>
<accession>A0A5Q2QB69</accession>
<feature type="active site" description="Proton donor; for delta-elimination activity" evidence="15">
    <location>
        <position position="263"/>
    </location>
</feature>
<evidence type="ECO:0000256" key="11">
    <source>
        <dbReference type="ARBA" id="ARBA00023239"/>
    </source>
</evidence>
<dbReference type="PROSITE" id="PS51066">
    <property type="entry name" value="ZF_FPG_2"/>
    <property type="match status" value="1"/>
</dbReference>
<comment type="catalytic activity">
    <reaction evidence="14 15">
        <text>2'-deoxyribonucleotide-(2'-deoxyribose 5'-phosphate)-2'-deoxyribonucleotide-DNA = a 3'-end 2'-deoxyribonucleotide-(2,3-dehydro-2,3-deoxyribose 5'-phosphate)-DNA + a 5'-end 5'-phospho-2'-deoxyribonucleoside-DNA + H(+)</text>
        <dbReference type="Rhea" id="RHEA:66592"/>
        <dbReference type="Rhea" id="RHEA-COMP:13180"/>
        <dbReference type="Rhea" id="RHEA-COMP:16897"/>
        <dbReference type="Rhea" id="RHEA-COMP:17067"/>
        <dbReference type="ChEBI" id="CHEBI:15378"/>
        <dbReference type="ChEBI" id="CHEBI:136412"/>
        <dbReference type="ChEBI" id="CHEBI:157695"/>
        <dbReference type="ChEBI" id="CHEBI:167181"/>
        <dbReference type="EC" id="4.2.99.18"/>
    </reaction>
</comment>
<comment type="function">
    <text evidence="15">Involved in base excision repair of DNA damaged by oxidation or by mutagenic agents. Acts as DNA glycosylase that recognizes and removes damaged bases. Has a preference for oxidized purines, such as 7,8-dihydro-8-oxoguanine (8-oxoG). Has AP (apurinic/apyrimidinic) lyase activity and introduces nicks in the DNA strand. Cleaves the DNA backbone by beta-delta elimination to generate a single-strand break at the site of the removed base with both 3'- and 5'-phosphates.</text>
</comment>
<evidence type="ECO:0000256" key="10">
    <source>
        <dbReference type="ARBA" id="ARBA00023204"/>
    </source>
</evidence>
<keyword evidence="9 15" id="KW-0238">DNA-binding</keyword>
<dbReference type="GO" id="GO:0008270">
    <property type="term" value="F:zinc ion binding"/>
    <property type="evidence" value="ECO:0007669"/>
    <property type="project" value="UniProtKB-UniRule"/>
</dbReference>
<evidence type="ECO:0000256" key="12">
    <source>
        <dbReference type="ARBA" id="ARBA00023268"/>
    </source>
</evidence>
<dbReference type="EMBL" id="CP045871">
    <property type="protein sequence ID" value="QGG79217.1"/>
    <property type="molecule type" value="Genomic_DNA"/>
</dbReference>
<feature type="domain" description="FPG-type" evidence="16">
    <location>
        <begin position="239"/>
        <end position="273"/>
    </location>
</feature>
<keyword evidence="4 15" id="KW-0479">Metal-binding</keyword>